<protein>
    <submittedName>
        <fullName evidence="1">Uncharacterized protein</fullName>
    </submittedName>
</protein>
<dbReference type="AlphaFoldDB" id="A0A847VD02"/>
<proteinExistence type="predicted"/>
<dbReference type="EMBL" id="JAAZIL010000042">
    <property type="protein sequence ID" value="NLZ24426.1"/>
    <property type="molecule type" value="Genomic_DNA"/>
</dbReference>
<sequence length="437" mass="49813">YERVVAKNELISNSQYSSIYLQYMGSKDGVNWSEWSSEDRYIPEYTDSNNELNIQPGQDLSHFNMLHIGYLTDSDQTLTFGKDRFVKGLGDTDTILLEEREGSLEIEGNLDYIDLLFTPLKSENACLLNLEEFEVGLLESGEIVVSDKSKSFVTKDRYIVGERNFFSLSLSEDHTDLYTNGNRDTFSQVFLLAPSGYTVASGCEESTNFGGEVHSVRVSEGKKSVEDILEYHQLPSREYILKSSFQAELQSNSSINSLDDLQFFVNQMPFGYSNYITSLNVGDTVVLVEDGFILEGEVLSIDQDRGFVQVDSWSGKFPQNGFSQSAKVLKYEHEYIPSEYYLYGVKDIYSLDILYSDILLFKNLSFLALWDAPSFSDMDYRYVRYRYIFVTLKHGLSAGLASVNIDISSGGPSMDQLMRHGKWFDNSGIKQSYWWTK</sequence>
<dbReference type="Proteomes" id="UP000564033">
    <property type="component" value="Unassembled WGS sequence"/>
</dbReference>
<evidence type="ECO:0000313" key="2">
    <source>
        <dbReference type="Proteomes" id="UP000564033"/>
    </source>
</evidence>
<name>A0A847VD02_9BACT</name>
<accession>A0A847VD02</accession>
<evidence type="ECO:0000313" key="1">
    <source>
        <dbReference type="EMBL" id="NLZ24426.1"/>
    </source>
</evidence>
<gene>
    <name evidence="1" type="ORF">GX888_01600</name>
</gene>
<reference evidence="1 2" key="1">
    <citation type="journal article" date="2020" name="Biotechnol. Biofuels">
        <title>New insights from the biogas microbiome by comprehensive genome-resolved metagenomics of nearly 1600 species originating from multiple anaerobic digesters.</title>
        <authorList>
            <person name="Campanaro S."/>
            <person name="Treu L."/>
            <person name="Rodriguez-R L.M."/>
            <person name="Kovalovszki A."/>
            <person name="Ziels R.M."/>
            <person name="Maus I."/>
            <person name="Zhu X."/>
            <person name="Kougias P.G."/>
            <person name="Basile A."/>
            <person name="Luo G."/>
            <person name="Schluter A."/>
            <person name="Konstantinidis K.T."/>
            <person name="Angelidaki I."/>
        </authorList>
    </citation>
    <scope>NUCLEOTIDE SEQUENCE [LARGE SCALE GENOMIC DNA]</scope>
    <source>
        <strain evidence="1">AS19jrsBPTG_9</strain>
    </source>
</reference>
<organism evidence="1 2">
    <name type="scientific">Candidatus Dojkabacteria bacterium</name>
    <dbReference type="NCBI Taxonomy" id="2099670"/>
    <lineage>
        <taxon>Bacteria</taxon>
        <taxon>Candidatus Dojkabacteria</taxon>
    </lineage>
</organism>
<comment type="caution">
    <text evidence="1">The sequence shown here is derived from an EMBL/GenBank/DDBJ whole genome shotgun (WGS) entry which is preliminary data.</text>
</comment>
<feature type="non-terminal residue" evidence="1">
    <location>
        <position position="1"/>
    </location>
</feature>